<evidence type="ECO:0000313" key="4">
    <source>
        <dbReference type="Proteomes" id="UP001186944"/>
    </source>
</evidence>
<name>A0AA88Y918_PINIB</name>
<comment type="caution">
    <text evidence="3">The sequence shown here is derived from an EMBL/GenBank/DDBJ whole genome shotgun (WGS) entry which is preliminary data.</text>
</comment>
<gene>
    <name evidence="3" type="ORF">FSP39_004654</name>
</gene>
<feature type="transmembrane region" description="Helical" evidence="1">
    <location>
        <begin position="189"/>
        <end position="208"/>
    </location>
</feature>
<feature type="transmembrane region" description="Helical" evidence="1">
    <location>
        <begin position="387"/>
        <end position="408"/>
    </location>
</feature>
<organism evidence="3 4">
    <name type="scientific">Pinctada imbricata</name>
    <name type="common">Atlantic pearl-oyster</name>
    <name type="synonym">Pinctada martensii</name>
    <dbReference type="NCBI Taxonomy" id="66713"/>
    <lineage>
        <taxon>Eukaryota</taxon>
        <taxon>Metazoa</taxon>
        <taxon>Spiralia</taxon>
        <taxon>Lophotrochozoa</taxon>
        <taxon>Mollusca</taxon>
        <taxon>Bivalvia</taxon>
        <taxon>Autobranchia</taxon>
        <taxon>Pteriomorphia</taxon>
        <taxon>Pterioida</taxon>
        <taxon>Pterioidea</taxon>
        <taxon>Pteriidae</taxon>
        <taxon>Pinctada</taxon>
    </lineage>
</organism>
<evidence type="ECO:0000256" key="1">
    <source>
        <dbReference type="SAM" id="Phobius"/>
    </source>
</evidence>
<dbReference type="InterPro" id="IPR011029">
    <property type="entry name" value="DEATH-like_dom_sf"/>
</dbReference>
<feature type="transmembrane region" description="Helical" evidence="1">
    <location>
        <begin position="228"/>
        <end position="259"/>
    </location>
</feature>
<dbReference type="Pfam" id="PF08477">
    <property type="entry name" value="Roc"/>
    <property type="match status" value="1"/>
</dbReference>
<dbReference type="SMART" id="SM00005">
    <property type="entry name" value="DEATH"/>
    <property type="match status" value="1"/>
</dbReference>
<dbReference type="Pfam" id="PF00531">
    <property type="entry name" value="Death"/>
    <property type="match status" value="1"/>
</dbReference>
<feature type="transmembrane region" description="Helical" evidence="1">
    <location>
        <begin position="165"/>
        <end position="182"/>
    </location>
</feature>
<dbReference type="AlphaFoldDB" id="A0AA88Y918"/>
<proteinExistence type="predicted"/>
<dbReference type="Gene3D" id="1.10.533.10">
    <property type="entry name" value="Death Domain, Fas"/>
    <property type="match status" value="1"/>
</dbReference>
<evidence type="ECO:0000313" key="3">
    <source>
        <dbReference type="EMBL" id="KAK3096909.1"/>
    </source>
</evidence>
<feature type="transmembrane region" description="Helical" evidence="1">
    <location>
        <begin position="319"/>
        <end position="342"/>
    </location>
</feature>
<feature type="transmembrane region" description="Helical" evidence="1">
    <location>
        <begin position="296"/>
        <end position="313"/>
    </location>
</feature>
<sequence>MDKSDSRALYDMKLTTGMAYIYGPEGKKAHAQAIQHDKDKSYRLVVNIVGKVAQGKTSLRRLLVGEDFNEREESTVGIEHELVETLGTSPSSNASWTKVDLRKANVEECDLIVGKHVRERLQKSRKGQKHKDEIKSFFKALVLSYMMLFLYFTMAESHYFEDIPWFPLMLIVSFAFSGMLLFDTMRDGFGMAVGVLCLVLYTDSLLRWNMPVKFEEIYSKSCIAKTVLYAFLLYSSIHAVMAFTMGLSFALGFCFVLCVTKPPWQNPILEQNVFSEPHLHVFTLSILIGIWTLRHPRLIGTIVLFLSILGHFIPKSFTFTAISGLGCGYSHVIFIKLGFDTYIKFLNPYLKILASDRRHRRLVCYTAGIVPGVFIVYILGWRYHRLWYLNALFGLLFVLFVEICHAMLEGKVEAAPKATITNATKVLDSKSEASLKFVIRDFAGHPLYHSVHHIYMMGHCVYIIVFNFAEAKRNFKYCFAEIIYWLQAIFVHDRFPSVRTFIVGTHRDDKSLSKEDIDVLCNKILNGIPRQFYNMLVWNKCDDRPIFPVENSLRNPNDPDHARLREQLFSFAHNSMKPEYPIKYLYFYRVINECRDQGKLIETLENIEKMCKEHECDISGAGELEDLLCYFHECGEIIYNSYDNNQNQLVVLDPKALVSIMTSLVRAPPRYERLAEFMLDWNTVADLGICTRRLLLHIIEKNPLVSDEVSVDTVISLLEYLDLLCKLELGVDGRNVSGDECYLLIPLLKDTLPFPQNYWDDKKTDTIIYMDFGPVVPRFIFARFICQCTAESHIDIGTNGNYHLNVSTSKGLFVYRETISYKAELLDVREKNAPTQQLLKLVLRGKEQKKCLCFARKLCQRVCNIVERDFRRCRFKIGIMCPFEGDHDYCQYEEKHIFTLYENVKSDGSQQRGNAVVHLPEEKEFWCKGRRFNLRSGQVCIQDDGERRPQLSRQVSVLWDMNVLDLPPRLYSDICDDLNLKNPLGHDWRELAGQFGKSQRDVEILQYRSPRDPCDALLQDWASSSPNATIETLRQFLQYMGRLDVVRRIDDYVEGN</sequence>
<evidence type="ECO:0000259" key="2">
    <source>
        <dbReference type="PROSITE" id="PS50017"/>
    </source>
</evidence>
<dbReference type="Proteomes" id="UP001186944">
    <property type="component" value="Unassembled WGS sequence"/>
</dbReference>
<feature type="transmembrane region" description="Helical" evidence="1">
    <location>
        <begin position="136"/>
        <end position="153"/>
    </location>
</feature>
<dbReference type="SUPFAM" id="SSF52540">
    <property type="entry name" value="P-loop containing nucleoside triphosphate hydrolases"/>
    <property type="match status" value="1"/>
</dbReference>
<dbReference type="PROSITE" id="PS50017">
    <property type="entry name" value="DEATH_DOMAIN"/>
    <property type="match status" value="1"/>
</dbReference>
<dbReference type="SUPFAM" id="SSF47986">
    <property type="entry name" value="DEATH domain"/>
    <property type="match status" value="1"/>
</dbReference>
<dbReference type="GO" id="GO:0007165">
    <property type="term" value="P:signal transduction"/>
    <property type="evidence" value="ECO:0007669"/>
    <property type="project" value="InterPro"/>
</dbReference>
<keyword evidence="1" id="KW-1133">Transmembrane helix</keyword>
<dbReference type="Gene3D" id="3.40.50.300">
    <property type="entry name" value="P-loop containing nucleotide triphosphate hydrolases"/>
    <property type="match status" value="1"/>
</dbReference>
<accession>A0AA88Y918</accession>
<dbReference type="InterPro" id="IPR000488">
    <property type="entry name" value="Death_dom"/>
</dbReference>
<keyword evidence="1" id="KW-0812">Transmembrane</keyword>
<reference evidence="3" key="1">
    <citation type="submission" date="2019-08" db="EMBL/GenBank/DDBJ databases">
        <title>The improved chromosome-level genome for the pearl oyster Pinctada fucata martensii using PacBio sequencing and Hi-C.</title>
        <authorList>
            <person name="Zheng Z."/>
        </authorList>
    </citation>
    <scope>NUCLEOTIDE SEQUENCE</scope>
    <source>
        <strain evidence="3">ZZ-2019</strain>
        <tissue evidence="3">Adductor muscle</tissue>
    </source>
</reference>
<dbReference type="InterPro" id="IPR027417">
    <property type="entry name" value="P-loop_NTPase"/>
</dbReference>
<feature type="domain" description="Death" evidence="2">
    <location>
        <begin position="980"/>
        <end position="1053"/>
    </location>
</feature>
<protein>
    <recommendedName>
        <fullName evidence="2">Death domain-containing protein</fullName>
    </recommendedName>
</protein>
<keyword evidence="1" id="KW-0472">Membrane</keyword>
<dbReference type="EMBL" id="VSWD01000007">
    <property type="protein sequence ID" value="KAK3096909.1"/>
    <property type="molecule type" value="Genomic_DNA"/>
</dbReference>
<keyword evidence="4" id="KW-1185">Reference proteome</keyword>
<feature type="transmembrane region" description="Helical" evidence="1">
    <location>
        <begin position="362"/>
        <end position="381"/>
    </location>
</feature>